<comment type="caution">
    <text evidence="2">The sequence shown here is derived from an EMBL/GenBank/DDBJ whole genome shotgun (WGS) entry which is preliminary data.</text>
</comment>
<dbReference type="EMBL" id="QXFU01006839">
    <property type="protein sequence ID" value="KAE8959926.1"/>
    <property type="molecule type" value="Genomic_DNA"/>
</dbReference>
<accession>A0A6A3GSI3</accession>
<organism evidence="2 3">
    <name type="scientific">Phytophthora rubi</name>
    <dbReference type="NCBI Taxonomy" id="129364"/>
    <lineage>
        <taxon>Eukaryota</taxon>
        <taxon>Sar</taxon>
        <taxon>Stramenopiles</taxon>
        <taxon>Oomycota</taxon>
        <taxon>Peronosporomycetes</taxon>
        <taxon>Peronosporales</taxon>
        <taxon>Peronosporaceae</taxon>
        <taxon>Phytophthora</taxon>
    </lineage>
</organism>
<feature type="chain" id="PRO_5025678118" description="Secreted protein" evidence="1">
    <location>
        <begin position="20"/>
        <end position="58"/>
    </location>
</feature>
<evidence type="ECO:0008006" key="4">
    <source>
        <dbReference type="Google" id="ProtNLM"/>
    </source>
</evidence>
<gene>
    <name evidence="2" type="ORF">PR002_g30379</name>
</gene>
<dbReference type="AlphaFoldDB" id="A0A6A3GSI3"/>
<evidence type="ECO:0000256" key="1">
    <source>
        <dbReference type="SAM" id="SignalP"/>
    </source>
</evidence>
<dbReference type="Proteomes" id="UP000435112">
    <property type="component" value="Unassembled WGS sequence"/>
</dbReference>
<feature type="signal peptide" evidence="1">
    <location>
        <begin position="1"/>
        <end position="19"/>
    </location>
</feature>
<protein>
    <recommendedName>
        <fullName evidence="4">Secreted protein</fullName>
    </recommendedName>
</protein>
<sequence length="58" mass="6384">MVGWGWGCMGCVCIAGLHSVNLHLSATRTSGYNRVDHIAVWSPFILGSNTIGRKQRLR</sequence>
<proteinExistence type="predicted"/>
<evidence type="ECO:0000313" key="2">
    <source>
        <dbReference type="EMBL" id="KAE8959926.1"/>
    </source>
</evidence>
<evidence type="ECO:0000313" key="3">
    <source>
        <dbReference type="Proteomes" id="UP000435112"/>
    </source>
</evidence>
<name>A0A6A3GSI3_9STRA</name>
<reference evidence="2 3" key="1">
    <citation type="submission" date="2018-09" db="EMBL/GenBank/DDBJ databases">
        <title>Genomic investigation of the strawberry pathogen Phytophthora fragariae indicates pathogenicity is determined by transcriptional variation in three key races.</title>
        <authorList>
            <person name="Adams T.M."/>
            <person name="Armitage A.D."/>
            <person name="Sobczyk M.K."/>
            <person name="Bates H.J."/>
            <person name="Dunwell J.M."/>
            <person name="Nellist C.F."/>
            <person name="Harrison R.J."/>
        </authorList>
    </citation>
    <scope>NUCLEOTIDE SEQUENCE [LARGE SCALE GENOMIC DNA]</scope>
    <source>
        <strain evidence="2 3">SCRP324</strain>
    </source>
</reference>
<keyword evidence="1" id="KW-0732">Signal</keyword>